<dbReference type="InterPro" id="IPR006539">
    <property type="entry name" value="P-type_ATPase_IV"/>
</dbReference>
<comment type="caution">
    <text evidence="17">The sequence shown here is derived from an EMBL/GenBank/DDBJ whole genome shotgun (WGS) entry which is preliminary data.</text>
</comment>
<evidence type="ECO:0000256" key="8">
    <source>
        <dbReference type="ARBA" id="ARBA00022967"/>
    </source>
</evidence>
<dbReference type="GO" id="GO:0005524">
    <property type="term" value="F:ATP binding"/>
    <property type="evidence" value="ECO:0007669"/>
    <property type="project" value="UniProtKB-UniRule"/>
</dbReference>
<comment type="catalytic activity">
    <reaction evidence="11 14">
        <text>ATP + H2O + phospholipidSide 1 = ADP + phosphate + phospholipidSide 2.</text>
        <dbReference type="EC" id="7.6.2.1"/>
    </reaction>
</comment>
<evidence type="ECO:0000259" key="16">
    <source>
        <dbReference type="Pfam" id="PF16212"/>
    </source>
</evidence>
<dbReference type="AlphaFoldDB" id="A0A388L7Q6"/>
<feature type="transmembrane region" description="Helical" evidence="14">
    <location>
        <begin position="391"/>
        <end position="413"/>
    </location>
</feature>
<protein>
    <recommendedName>
        <fullName evidence="14">Phospholipid-transporting ATPase</fullName>
        <ecNumber evidence="14">7.6.2.1</ecNumber>
    </recommendedName>
</protein>
<evidence type="ECO:0000256" key="2">
    <source>
        <dbReference type="ARBA" id="ARBA00008109"/>
    </source>
</evidence>
<feature type="binding site" evidence="12">
    <location>
        <position position="230"/>
    </location>
    <ligand>
        <name>ATP</name>
        <dbReference type="ChEBI" id="CHEBI:30616"/>
    </ligand>
</feature>
<dbReference type="InterPro" id="IPR032630">
    <property type="entry name" value="P_typ_ATPase_c"/>
</dbReference>
<comment type="caution">
    <text evidence="14">Lacks conserved residue(s) required for the propagation of feature annotation.</text>
</comment>
<feature type="compositionally biased region" description="Basic and acidic residues" evidence="15">
    <location>
        <begin position="580"/>
        <end position="615"/>
    </location>
</feature>
<dbReference type="EC" id="7.6.2.1" evidence="14"/>
<dbReference type="OrthoDB" id="377733at2759"/>
<feature type="transmembrane region" description="Helical" evidence="14">
    <location>
        <begin position="307"/>
        <end position="331"/>
    </location>
</feature>
<keyword evidence="7 13" id="KW-0460">Magnesium</keyword>
<keyword evidence="18" id="KW-1185">Reference proteome</keyword>
<dbReference type="STRING" id="69332.A0A388L7Q6"/>
<evidence type="ECO:0000256" key="4">
    <source>
        <dbReference type="ARBA" id="ARBA00022723"/>
    </source>
</evidence>
<comment type="subcellular location">
    <subcellularLocation>
        <location evidence="1 14">Membrane</location>
        <topology evidence="1 14">Multi-pass membrane protein</topology>
    </subcellularLocation>
</comment>
<feature type="binding site" evidence="12">
    <location>
        <position position="124"/>
    </location>
    <ligand>
        <name>ATP</name>
        <dbReference type="ChEBI" id="CHEBI:30616"/>
    </ligand>
</feature>
<dbReference type="SUPFAM" id="SSF81665">
    <property type="entry name" value="Calcium ATPase, transmembrane domain M"/>
    <property type="match status" value="1"/>
</dbReference>
<feature type="compositionally biased region" description="Basic and acidic residues" evidence="15">
    <location>
        <begin position="560"/>
        <end position="571"/>
    </location>
</feature>
<evidence type="ECO:0000256" key="11">
    <source>
        <dbReference type="ARBA" id="ARBA00034036"/>
    </source>
</evidence>
<evidence type="ECO:0000256" key="3">
    <source>
        <dbReference type="ARBA" id="ARBA00022692"/>
    </source>
</evidence>
<feature type="binding site" evidence="13">
    <location>
        <position position="250"/>
    </location>
    <ligand>
        <name>Mg(2+)</name>
        <dbReference type="ChEBI" id="CHEBI:18420"/>
    </ligand>
</feature>
<feature type="transmembrane region" description="Helical" evidence="14">
    <location>
        <begin position="502"/>
        <end position="527"/>
    </location>
</feature>
<sequence>MRKQVKKPKSKEEVLRQPLFGNQNIQDGGDQPLSLAGGQRWLSWIRHGVWKLTGVEFDAWARKFRNAGAEINGREEKLMFIADSIERDLVLLGVTAVEDKLQDGVPEAVKKLRQAGLKIWLLTGDKLETAVSIALSSNVLRSSVHLFLITDDLANDANKLLQGMLHEAQAKVAAHAKLPPDEASKKKEMAIIIEGASLDVALEDRNKLVFLELCMHCRTVICCRATPMQKYQVVTLVREHAKAVSLAVGDGASDVAMIRAANIGVGITGYKGNTAVLASDFSLAQFCHLTRLLLVHGRWSYKRNRELIFYVLYKNVVYTLGNLFLACVSGFSAQPLFPTVLMCTYDLLWTFFPPLLQAGFDQDVPAHMVESNPALYKETQNEAASIFYSSFLGWMIAATWHAFIIFFALVKILDNPQPDGQINGFDFISISIYILLVVVVNVKLALRINLWHWFTHAAVWVESIILLMVLVALLSSTPQDKIAQAFSELSGYYSQALENTSVWLALILVPVLACLIDYLFFTFLRLFRPSLFQVLQEVDHGWRNGKFVGLVDHGSASGHLKGEGKAKEVGRQRRRSGASADDRTDAAQNRKELSCTEGDVHHKELSPEDTAEHSRSSLMRRVHKTPSASRKSVTEEAIAQHGDSPSQQEDDQDGDGIQDNKKTLKKSLRHSMSLPPAIRRLKLQDRPRADSTDSQYDTSDHDPNLPHVTWRELPQVRDGVLQVGERRYSMGFVTCTRKQP</sequence>
<dbReference type="Pfam" id="PF00702">
    <property type="entry name" value="Hydrolase"/>
    <property type="match status" value="1"/>
</dbReference>
<dbReference type="GO" id="GO:0016887">
    <property type="term" value="F:ATP hydrolysis activity"/>
    <property type="evidence" value="ECO:0007669"/>
    <property type="project" value="InterPro"/>
</dbReference>
<comment type="similarity">
    <text evidence="2 14">Belongs to the cation transport ATPase (P-type) (TC 3.A.3) family. Type IV subfamily.</text>
</comment>
<feature type="binding site" evidence="13">
    <location>
        <position position="254"/>
    </location>
    <ligand>
        <name>Mg(2+)</name>
        <dbReference type="ChEBI" id="CHEBI:18420"/>
    </ligand>
</feature>
<feature type="binding site" evidence="12">
    <location>
        <position position="254"/>
    </location>
    <ligand>
        <name>ATP</name>
        <dbReference type="ChEBI" id="CHEBI:30616"/>
    </ligand>
</feature>
<keyword evidence="10 14" id="KW-0472">Membrane</keyword>
<evidence type="ECO:0000256" key="10">
    <source>
        <dbReference type="ARBA" id="ARBA00023136"/>
    </source>
</evidence>
<dbReference type="GO" id="GO:0045332">
    <property type="term" value="P:phospholipid translocation"/>
    <property type="evidence" value="ECO:0007669"/>
    <property type="project" value="TreeGrafter"/>
</dbReference>
<dbReference type="Pfam" id="PF16212">
    <property type="entry name" value="PhoLip_ATPase_C"/>
    <property type="match status" value="1"/>
</dbReference>
<dbReference type="PANTHER" id="PTHR24092">
    <property type="entry name" value="PROBABLE PHOSPHOLIPID-TRANSPORTING ATPASE"/>
    <property type="match status" value="1"/>
</dbReference>
<reference evidence="17 18" key="1">
    <citation type="journal article" date="2018" name="Cell">
        <title>The Chara Genome: Secondary Complexity and Implications for Plant Terrestrialization.</title>
        <authorList>
            <person name="Nishiyama T."/>
            <person name="Sakayama H."/>
            <person name="Vries J.D."/>
            <person name="Buschmann H."/>
            <person name="Saint-Marcoux D."/>
            <person name="Ullrich K.K."/>
            <person name="Haas F.B."/>
            <person name="Vanderstraeten L."/>
            <person name="Becker D."/>
            <person name="Lang D."/>
            <person name="Vosolsobe S."/>
            <person name="Rombauts S."/>
            <person name="Wilhelmsson P.K.I."/>
            <person name="Janitza P."/>
            <person name="Kern R."/>
            <person name="Heyl A."/>
            <person name="Rumpler F."/>
            <person name="Villalobos L.I.A.C."/>
            <person name="Clay J.M."/>
            <person name="Skokan R."/>
            <person name="Toyoda A."/>
            <person name="Suzuki Y."/>
            <person name="Kagoshima H."/>
            <person name="Schijlen E."/>
            <person name="Tajeshwar N."/>
            <person name="Catarino B."/>
            <person name="Hetherington A.J."/>
            <person name="Saltykova A."/>
            <person name="Bonnot C."/>
            <person name="Breuninger H."/>
            <person name="Symeonidi A."/>
            <person name="Radhakrishnan G.V."/>
            <person name="Van Nieuwerburgh F."/>
            <person name="Deforce D."/>
            <person name="Chang C."/>
            <person name="Karol K.G."/>
            <person name="Hedrich R."/>
            <person name="Ulvskov P."/>
            <person name="Glockner G."/>
            <person name="Delwiche C.F."/>
            <person name="Petrasek J."/>
            <person name="Van de Peer Y."/>
            <person name="Friml J."/>
            <person name="Beilby M."/>
            <person name="Dolan L."/>
            <person name="Kohara Y."/>
            <person name="Sugano S."/>
            <person name="Fujiyama A."/>
            <person name="Delaux P.-M."/>
            <person name="Quint M."/>
            <person name="TheiBen G."/>
            <person name="Hagemann M."/>
            <person name="Harholt J."/>
            <person name="Dunand C."/>
            <person name="Zachgo S."/>
            <person name="Langdale J."/>
            <person name="Maumus F."/>
            <person name="Straeten D.V.D."/>
            <person name="Gould S.B."/>
            <person name="Rensing S.A."/>
        </authorList>
    </citation>
    <scope>NUCLEOTIDE SEQUENCE [LARGE SCALE GENOMIC DNA]</scope>
    <source>
        <strain evidence="17 18">S276</strain>
    </source>
</reference>
<feature type="transmembrane region" description="Helical" evidence="14">
    <location>
        <begin position="450"/>
        <end position="474"/>
    </location>
</feature>
<dbReference type="Gene3D" id="3.40.50.1000">
    <property type="entry name" value="HAD superfamily/HAD-like"/>
    <property type="match status" value="1"/>
</dbReference>
<dbReference type="NCBIfam" id="TIGR01652">
    <property type="entry name" value="ATPase-Plipid"/>
    <property type="match status" value="1"/>
</dbReference>
<dbReference type="FunFam" id="3.40.50.1000:FF:000014">
    <property type="entry name" value="Phospholipid-transporting ATPase"/>
    <property type="match status" value="1"/>
</dbReference>
<dbReference type="PANTHER" id="PTHR24092:SF218">
    <property type="entry name" value="PHOSPHOLIPID-TRANSPORTING ATPASE"/>
    <property type="match status" value="1"/>
</dbReference>
<proteinExistence type="inferred from homology"/>
<keyword evidence="3 14" id="KW-0812">Transmembrane</keyword>
<evidence type="ECO:0000256" key="5">
    <source>
        <dbReference type="ARBA" id="ARBA00022741"/>
    </source>
</evidence>
<keyword evidence="9 14" id="KW-1133">Transmembrane helix</keyword>
<evidence type="ECO:0000256" key="12">
    <source>
        <dbReference type="PIRSR" id="PIRSR606539-2"/>
    </source>
</evidence>
<evidence type="ECO:0000256" key="9">
    <source>
        <dbReference type="ARBA" id="ARBA00022989"/>
    </source>
</evidence>
<feature type="compositionally biased region" description="Basic and acidic residues" evidence="15">
    <location>
        <begin position="682"/>
        <end position="691"/>
    </location>
</feature>
<gene>
    <name evidence="17" type="ORF">CBR_g26338</name>
</gene>
<evidence type="ECO:0000313" key="18">
    <source>
        <dbReference type="Proteomes" id="UP000265515"/>
    </source>
</evidence>
<evidence type="ECO:0000256" key="1">
    <source>
        <dbReference type="ARBA" id="ARBA00004141"/>
    </source>
</evidence>
<dbReference type="InterPro" id="IPR036412">
    <property type="entry name" value="HAD-like_sf"/>
</dbReference>
<keyword evidence="6 12" id="KW-0067">ATP-binding</keyword>
<feature type="binding site" evidence="12">
    <location>
        <position position="123"/>
    </location>
    <ligand>
        <name>ATP</name>
        <dbReference type="ChEBI" id="CHEBI:30616"/>
    </ligand>
</feature>
<feature type="binding site" evidence="12">
    <location>
        <position position="224"/>
    </location>
    <ligand>
        <name>ATP</name>
        <dbReference type="ChEBI" id="CHEBI:30616"/>
    </ligand>
</feature>
<dbReference type="InterPro" id="IPR023298">
    <property type="entry name" value="ATPase_P-typ_TM_dom_sf"/>
</dbReference>
<keyword evidence="4 13" id="KW-0479">Metal-binding</keyword>
<evidence type="ECO:0000313" key="17">
    <source>
        <dbReference type="EMBL" id="GBG78308.1"/>
    </source>
</evidence>
<evidence type="ECO:0000256" key="13">
    <source>
        <dbReference type="PIRSR" id="PIRSR606539-3"/>
    </source>
</evidence>
<feature type="domain" description="P-type ATPase C-terminal" evidence="16">
    <location>
        <begin position="276"/>
        <end position="530"/>
    </location>
</feature>
<dbReference type="Proteomes" id="UP000265515">
    <property type="component" value="Unassembled WGS sequence"/>
</dbReference>
<dbReference type="Gramene" id="GBG78308">
    <property type="protein sequence ID" value="GBG78308"/>
    <property type="gene ID" value="CBR_g26338"/>
</dbReference>
<dbReference type="NCBIfam" id="TIGR01494">
    <property type="entry name" value="ATPase_P-type"/>
    <property type="match status" value="1"/>
</dbReference>
<organism evidence="17 18">
    <name type="scientific">Chara braunii</name>
    <name type="common">Braun's stonewort</name>
    <dbReference type="NCBI Taxonomy" id="69332"/>
    <lineage>
        <taxon>Eukaryota</taxon>
        <taxon>Viridiplantae</taxon>
        <taxon>Streptophyta</taxon>
        <taxon>Charophyceae</taxon>
        <taxon>Charales</taxon>
        <taxon>Characeae</taxon>
        <taxon>Chara</taxon>
    </lineage>
</organism>
<keyword evidence="5 12" id="KW-0547">Nucleotide-binding</keyword>
<dbReference type="GO" id="GO:0005886">
    <property type="term" value="C:plasma membrane"/>
    <property type="evidence" value="ECO:0007669"/>
    <property type="project" value="TreeGrafter"/>
</dbReference>
<feature type="binding site" evidence="12">
    <location>
        <position position="125"/>
    </location>
    <ligand>
        <name>ATP</name>
        <dbReference type="ChEBI" id="CHEBI:30616"/>
    </ligand>
</feature>
<evidence type="ECO:0000256" key="7">
    <source>
        <dbReference type="ARBA" id="ARBA00022842"/>
    </source>
</evidence>
<dbReference type="GO" id="GO:0000287">
    <property type="term" value="F:magnesium ion binding"/>
    <property type="evidence" value="ECO:0007669"/>
    <property type="project" value="UniProtKB-UniRule"/>
</dbReference>
<name>A0A388L7Q6_CHABU</name>
<dbReference type="EMBL" id="BFEA01000291">
    <property type="protein sequence ID" value="GBG78308.1"/>
    <property type="molecule type" value="Genomic_DNA"/>
</dbReference>
<feature type="region of interest" description="Disordered" evidence="15">
    <location>
        <begin position="558"/>
        <end position="707"/>
    </location>
</feature>
<evidence type="ECO:0000256" key="15">
    <source>
        <dbReference type="SAM" id="MobiDB-lite"/>
    </source>
</evidence>
<accession>A0A388L7Q6</accession>
<dbReference type="InterPro" id="IPR001757">
    <property type="entry name" value="P_typ_ATPase"/>
</dbReference>
<dbReference type="SUPFAM" id="SSF56784">
    <property type="entry name" value="HAD-like"/>
    <property type="match status" value="1"/>
</dbReference>
<dbReference type="GO" id="GO:0140326">
    <property type="term" value="F:ATPase-coupled intramembrane lipid transporter activity"/>
    <property type="evidence" value="ECO:0007669"/>
    <property type="project" value="UniProtKB-EC"/>
</dbReference>
<comment type="cofactor">
    <cofactor evidence="13">
        <name>Mg(2+)</name>
        <dbReference type="ChEBI" id="CHEBI:18420"/>
    </cofactor>
</comment>
<dbReference type="InterPro" id="IPR023214">
    <property type="entry name" value="HAD_sf"/>
</dbReference>
<keyword evidence="8 14" id="KW-1278">Translocase</keyword>
<dbReference type="OMA" id="PTECFRE"/>
<evidence type="ECO:0000256" key="6">
    <source>
        <dbReference type="ARBA" id="ARBA00022840"/>
    </source>
</evidence>
<evidence type="ECO:0000256" key="14">
    <source>
        <dbReference type="RuleBase" id="RU362033"/>
    </source>
</evidence>
<feature type="transmembrane region" description="Helical" evidence="14">
    <location>
        <begin position="425"/>
        <end position="444"/>
    </location>
</feature>